<protein>
    <submittedName>
        <fullName evidence="1">Uncharacterized protein</fullName>
    </submittedName>
</protein>
<sequence length="196" mass="22388">MTGKHRLDQQTVSQRFGCRHPHEKVDEELLNPMLKSLIREFNNDICVMAYRTHIIIHIASVIHTGRSNNIAAGLFPKLRSFFERSKGSYACWATTMLARPLATRCTIRLVQFMHSDSSPRFPVQIWARQKTQDEDGIDMSRFFNLLKEAAFDAFRGEEDCYLHDRYLCSGGVDESGGLSDEELSALLPWFPSTSGE</sequence>
<proteinExistence type="predicted"/>
<dbReference type="AlphaFoldDB" id="A0A6A5Z909"/>
<dbReference type="Proteomes" id="UP000799770">
    <property type="component" value="Unassembled WGS sequence"/>
</dbReference>
<gene>
    <name evidence="1" type="ORF">BDV96DRAFT_61199</name>
</gene>
<name>A0A6A5Z909_9PLEO</name>
<organism evidence="1 2">
    <name type="scientific">Lophiotrema nucula</name>
    <dbReference type="NCBI Taxonomy" id="690887"/>
    <lineage>
        <taxon>Eukaryota</taxon>
        <taxon>Fungi</taxon>
        <taxon>Dikarya</taxon>
        <taxon>Ascomycota</taxon>
        <taxon>Pezizomycotina</taxon>
        <taxon>Dothideomycetes</taxon>
        <taxon>Pleosporomycetidae</taxon>
        <taxon>Pleosporales</taxon>
        <taxon>Lophiotremataceae</taxon>
        <taxon>Lophiotrema</taxon>
    </lineage>
</organism>
<evidence type="ECO:0000313" key="1">
    <source>
        <dbReference type="EMBL" id="KAF2115922.1"/>
    </source>
</evidence>
<reference evidence="1" key="1">
    <citation type="journal article" date="2020" name="Stud. Mycol.">
        <title>101 Dothideomycetes genomes: a test case for predicting lifestyles and emergence of pathogens.</title>
        <authorList>
            <person name="Haridas S."/>
            <person name="Albert R."/>
            <person name="Binder M."/>
            <person name="Bloem J."/>
            <person name="Labutti K."/>
            <person name="Salamov A."/>
            <person name="Andreopoulos B."/>
            <person name="Baker S."/>
            <person name="Barry K."/>
            <person name="Bills G."/>
            <person name="Bluhm B."/>
            <person name="Cannon C."/>
            <person name="Castanera R."/>
            <person name="Culley D."/>
            <person name="Daum C."/>
            <person name="Ezra D."/>
            <person name="Gonzalez J."/>
            <person name="Henrissat B."/>
            <person name="Kuo A."/>
            <person name="Liang C."/>
            <person name="Lipzen A."/>
            <person name="Lutzoni F."/>
            <person name="Magnuson J."/>
            <person name="Mondo S."/>
            <person name="Nolan M."/>
            <person name="Ohm R."/>
            <person name="Pangilinan J."/>
            <person name="Park H.-J."/>
            <person name="Ramirez L."/>
            <person name="Alfaro M."/>
            <person name="Sun H."/>
            <person name="Tritt A."/>
            <person name="Yoshinaga Y."/>
            <person name="Zwiers L.-H."/>
            <person name="Turgeon B."/>
            <person name="Goodwin S."/>
            <person name="Spatafora J."/>
            <person name="Crous P."/>
            <person name="Grigoriev I."/>
        </authorList>
    </citation>
    <scope>NUCLEOTIDE SEQUENCE</scope>
    <source>
        <strain evidence="1">CBS 627.86</strain>
    </source>
</reference>
<accession>A0A6A5Z909</accession>
<keyword evidence="2" id="KW-1185">Reference proteome</keyword>
<dbReference type="EMBL" id="ML977322">
    <property type="protein sequence ID" value="KAF2115922.1"/>
    <property type="molecule type" value="Genomic_DNA"/>
</dbReference>
<evidence type="ECO:0000313" key="2">
    <source>
        <dbReference type="Proteomes" id="UP000799770"/>
    </source>
</evidence>